<sequence length="179" mass="19478">MMIRNDLLDPSALSVHISELLVATAESSDPGIDRAVTTVLRLLREQLRMDVVFVSEFADGQRVFRFVDSAPGAPTVPVGGADPLEESYCQRVVDGRLAELVQDAAKVPGLPPTPFPVGGHLSTPIRLPDGSVYGTLCCFSLAPSRHLRDRDLVNLRHCAQLVARKVNVAQARGREPTWD</sequence>
<dbReference type="SMART" id="SM00065">
    <property type="entry name" value="GAF"/>
    <property type="match status" value="1"/>
</dbReference>
<dbReference type="InterPro" id="IPR029016">
    <property type="entry name" value="GAF-like_dom_sf"/>
</dbReference>
<dbReference type="STRING" id="946333.A4W93_02320"/>
<dbReference type="InterPro" id="IPR003018">
    <property type="entry name" value="GAF"/>
</dbReference>
<dbReference type="Gene3D" id="3.30.450.40">
    <property type="match status" value="1"/>
</dbReference>
<proteinExistence type="predicted"/>
<name>A0A1W6L3T6_9BURK</name>
<dbReference type="RefSeq" id="WP_085749093.1">
    <property type="nucleotide sequence ID" value="NZ_BSPR01000012.1"/>
</dbReference>
<protein>
    <submittedName>
        <fullName evidence="1">Uncharacterized protein</fullName>
    </submittedName>
</protein>
<dbReference type="Pfam" id="PF01590">
    <property type="entry name" value="GAF"/>
    <property type="match status" value="1"/>
</dbReference>
<organism evidence="1 2">
    <name type="scientific">Piscinibacter gummiphilus</name>
    <dbReference type="NCBI Taxonomy" id="946333"/>
    <lineage>
        <taxon>Bacteria</taxon>
        <taxon>Pseudomonadati</taxon>
        <taxon>Pseudomonadota</taxon>
        <taxon>Betaproteobacteria</taxon>
        <taxon>Burkholderiales</taxon>
        <taxon>Sphaerotilaceae</taxon>
        <taxon>Piscinibacter</taxon>
    </lineage>
</organism>
<gene>
    <name evidence="1" type="ORF">A4W93_02320</name>
</gene>
<reference evidence="1 2" key="1">
    <citation type="submission" date="2016-04" db="EMBL/GenBank/DDBJ databases">
        <title>Complete genome sequence of natural rubber-degrading, novel Gram-negative bacterium, Rhizobacter gummiphilus strain NS21.</title>
        <authorList>
            <person name="Tabata M."/>
            <person name="Kasai D."/>
            <person name="Fukuda M."/>
        </authorList>
    </citation>
    <scope>NUCLEOTIDE SEQUENCE [LARGE SCALE GENOMIC DNA]</scope>
    <source>
        <strain evidence="1 2">NS21</strain>
    </source>
</reference>
<evidence type="ECO:0000313" key="1">
    <source>
        <dbReference type="EMBL" id="ARN18850.1"/>
    </source>
</evidence>
<keyword evidence="2" id="KW-1185">Reference proteome</keyword>
<accession>A0A1W6L3T6</accession>
<evidence type="ECO:0000313" key="2">
    <source>
        <dbReference type="Proteomes" id="UP000193427"/>
    </source>
</evidence>
<dbReference type="EMBL" id="CP015118">
    <property type="protein sequence ID" value="ARN18850.1"/>
    <property type="molecule type" value="Genomic_DNA"/>
</dbReference>
<dbReference type="SUPFAM" id="SSF55781">
    <property type="entry name" value="GAF domain-like"/>
    <property type="match status" value="1"/>
</dbReference>
<dbReference type="Proteomes" id="UP000193427">
    <property type="component" value="Chromosome"/>
</dbReference>
<dbReference type="AlphaFoldDB" id="A0A1W6L3T6"/>
<dbReference type="KEGG" id="rgu:A4W93_02320"/>